<reference evidence="2" key="1">
    <citation type="submission" date="2010-07" db="EMBL/GenBank/DDBJ databases">
        <authorList>
            <consortium name="CONSOLIDER consortium CSD2007-00005"/>
            <person name="Guazzaroni M.-E."/>
            <person name="Richter M."/>
            <person name="Garcia-Salamanca A."/>
            <person name="Yarza P."/>
            <person name="Ferrer M."/>
        </authorList>
    </citation>
    <scope>NUCLEOTIDE SEQUENCE</scope>
</reference>
<comment type="caution">
    <text evidence="2">The sequence shown here is derived from an EMBL/GenBank/DDBJ whole genome shotgun (WGS) entry which is preliminary data.</text>
</comment>
<evidence type="ECO:0000256" key="1">
    <source>
        <dbReference type="SAM" id="MobiDB-lite"/>
    </source>
</evidence>
<organism evidence="2">
    <name type="scientific">sediment metagenome</name>
    <dbReference type="NCBI Taxonomy" id="749907"/>
    <lineage>
        <taxon>unclassified sequences</taxon>
        <taxon>metagenomes</taxon>
        <taxon>ecological metagenomes</taxon>
    </lineage>
</organism>
<feature type="region of interest" description="Disordered" evidence="1">
    <location>
        <begin position="1"/>
        <end position="26"/>
    </location>
</feature>
<name>D9PJT3_9ZZZZ</name>
<proteinExistence type="predicted"/>
<sequence>MSLNSENPNIYEPELPGGKPEAANPDENPAIQLIDNIKSLGEIVDHRKHAVIVNDEDRDNYLRCVQEFLINQGPLQISQDKPDVYYDEKIDKYIIKTADGLVINDLLPGGIKIIPHLDEPRGMDGKIWLDREDLEEFGLRQRIVLAHEAGHVLQYRGYIESDYALEDYENVTLPIGTRAQAVCDYISFIWEEENRAWDNAKIIADLLAVEESAFDLVREADLRTYYFGGVRLIYDRLSKIDLPNNFILRFYDIGSGNKQIEYAYGNFKDFVKNIVDDVELKEGFSDLTEQEIITEKLKILEERAKTAASNTNFGNRGIRS</sequence>
<dbReference type="EMBL" id="ADZX01000550">
    <property type="protein sequence ID" value="EFK96197.1"/>
    <property type="molecule type" value="Genomic_DNA"/>
</dbReference>
<accession>D9PJT3</accession>
<dbReference type="AlphaFoldDB" id="D9PJT3"/>
<reference evidence="2" key="2">
    <citation type="journal article" date="2011" name="Microb. Ecol.">
        <title>Taxonomic and Functional Metagenomic Profiling of the Microbial Community in the Anoxic Sediment of a Sub-saline Shallow Lake (Laguna de Carrizo, Central Spain).</title>
        <authorList>
            <person name="Ferrer M."/>
            <person name="Guazzaroni M.E."/>
            <person name="Richter M."/>
            <person name="Garcia-Salamanca A."/>
            <person name="Yarza P."/>
            <person name="Suarez-Suarez A."/>
            <person name="Solano J."/>
            <person name="Alcaide M."/>
            <person name="van Dillewijn P."/>
            <person name="Molina-Henares M.A."/>
            <person name="Lopez-Cortes N."/>
            <person name="Al-Ramahi Y."/>
            <person name="Guerrero C."/>
            <person name="Acosta A."/>
            <person name="de Eugenio L.I."/>
            <person name="Martinez V."/>
            <person name="Marques S."/>
            <person name="Rojo F."/>
            <person name="Santero E."/>
            <person name="Genilloud O."/>
            <person name="Perez-Perez J."/>
            <person name="Rossello-Mora R."/>
            <person name="Ramos J.L."/>
        </authorList>
    </citation>
    <scope>NUCLEOTIDE SEQUENCE</scope>
</reference>
<gene>
    <name evidence="2" type="ORF">LDC_1796</name>
</gene>
<protein>
    <submittedName>
        <fullName evidence="2">Uncharacterized protein</fullName>
    </submittedName>
</protein>
<evidence type="ECO:0000313" key="2">
    <source>
        <dbReference type="EMBL" id="EFK96197.1"/>
    </source>
</evidence>